<gene>
    <name evidence="1" type="ORF">UA74_05875</name>
</gene>
<keyword evidence="2" id="KW-1185">Reference proteome</keyword>
<accession>A0AAC9PQL0</accession>
<sequence length="220" mass="24655">MRLPIRVHRARSGPEEIRVIRPASPPTRTVLVDHDRHLHVYLDQAGARLLGGLWLLAARSARSLIHLPLRGGPRPAAHGEPGRRLDLVLLHHSRQFRPSRWRRVRAKLDTGLPQTASLPEAARLGEVAVDHAARHHRENRDRFRQRIHAETLFLIGSAPVFRETAGRFLDVAEHGPRHASTHPGRPGLRTAFHSTDGTLADGREIHVEYCAEWEPSGSTG</sequence>
<dbReference type="Proteomes" id="UP000185511">
    <property type="component" value="Chromosome"/>
</dbReference>
<dbReference type="RefSeq" id="WP_075739394.1">
    <property type="nucleotide sequence ID" value="NZ_CP016076.1"/>
</dbReference>
<dbReference type="AlphaFoldDB" id="A0AAC9PQL0"/>
<proteinExistence type="predicted"/>
<evidence type="ECO:0000313" key="1">
    <source>
        <dbReference type="EMBL" id="APU13249.1"/>
    </source>
</evidence>
<evidence type="ECO:0000313" key="2">
    <source>
        <dbReference type="Proteomes" id="UP000185511"/>
    </source>
</evidence>
<dbReference type="KEGG" id="acad:UA74_05875"/>
<reference evidence="2" key="1">
    <citation type="submission" date="2016-06" db="EMBL/GenBank/DDBJ databases">
        <title>Complete genome sequence of Actinoalloteichus fjordicus DSM 46855 (=ADI127-17), type strain of the new species Actinoalloteichus fjordicus.</title>
        <authorList>
            <person name="Ruckert C."/>
            <person name="Nouioui I."/>
            <person name="Willmese J."/>
            <person name="van Wezel G."/>
            <person name="Klenk H.-P."/>
            <person name="Kalinowski J."/>
            <person name="Zotchev S.B."/>
        </authorList>
    </citation>
    <scope>NUCLEOTIDE SEQUENCE [LARGE SCALE GENOMIC DNA]</scope>
    <source>
        <strain evidence="2">ADI127-7</strain>
    </source>
</reference>
<protein>
    <submittedName>
        <fullName evidence="1">Uncharacterized protein</fullName>
    </submittedName>
</protein>
<name>A0AAC9PQL0_9PSEU</name>
<dbReference type="EMBL" id="CP016076">
    <property type="protein sequence ID" value="APU13249.1"/>
    <property type="molecule type" value="Genomic_DNA"/>
</dbReference>
<organism evidence="1 2">
    <name type="scientific">Actinoalloteichus fjordicus</name>
    <dbReference type="NCBI Taxonomy" id="1612552"/>
    <lineage>
        <taxon>Bacteria</taxon>
        <taxon>Bacillati</taxon>
        <taxon>Actinomycetota</taxon>
        <taxon>Actinomycetes</taxon>
        <taxon>Pseudonocardiales</taxon>
        <taxon>Pseudonocardiaceae</taxon>
        <taxon>Actinoalloteichus</taxon>
    </lineage>
</organism>